<dbReference type="GeneID" id="33559704"/>
<proteinExistence type="predicted"/>
<dbReference type="EMBL" id="NBSH01000002">
    <property type="protein sequence ID" value="ORX40231.1"/>
    <property type="molecule type" value="Genomic_DNA"/>
</dbReference>
<dbReference type="InParanoid" id="A0A1Y1UQB3"/>
<keyword evidence="1" id="KW-0175">Coiled coil</keyword>
<gene>
    <name evidence="2" type="ORF">BD324DRAFT_648824</name>
</gene>
<evidence type="ECO:0000313" key="3">
    <source>
        <dbReference type="Proteomes" id="UP000193218"/>
    </source>
</evidence>
<accession>A0A1Y1UQB3</accession>
<dbReference type="PANTHER" id="PTHR21974">
    <property type="entry name" value="RE15880P"/>
    <property type="match status" value="1"/>
</dbReference>
<dbReference type="AlphaFoldDB" id="A0A1Y1UQB3"/>
<dbReference type="Proteomes" id="UP000193218">
    <property type="component" value="Unassembled WGS sequence"/>
</dbReference>
<dbReference type="RefSeq" id="XP_021874016.1">
    <property type="nucleotide sequence ID" value="XM_022017895.1"/>
</dbReference>
<feature type="coiled-coil region" evidence="1">
    <location>
        <begin position="34"/>
        <end position="68"/>
    </location>
</feature>
<protein>
    <submittedName>
        <fullName evidence="2">Uncharacterized protein</fullName>
    </submittedName>
</protein>
<organism evidence="2 3">
    <name type="scientific">Kockovaella imperatae</name>
    <dbReference type="NCBI Taxonomy" id="4999"/>
    <lineage>
        <taxon>Eukaryota</taxon>
        <taxon>Fungi</taxon>
        <taxon>Dikarya</taxon>
        <taxon>Basidiomycota</taxon>
        <taxon>Agaricomycotina</taxon>
        <taxon>Tremellomycetes</taxon>
        <taxon>Tremellales</taxon>
        <taxon>Cuniculitremaceae</taxon>
        <taxon>Kockovaella</taxon>
    </lineage>
</organism>
<reference evidence="2 3" key="1">
    <citation type="submission" date="2017-03" db="EMBL/GenBank/DDBJ databases">
        <title>Widespread Adenine N6-methylation of Active Genes in Fungi.</title>
        <authorList>
            <consortium name="DOE Joint Genome Institute"/>
            <person name="Mondo S.J."/>
            <person name="Dannebaum R.O."/>
            <person name="Kuo R.C."/>
            <person name="Louie K.B."/>
            <person name="Bewick A.J."/>
            <person name="Labutti K."/>
            <person name="Haridas S."/>
            <person name="Kuo A."/>
            <person name="Salamov A."/>
            <person name="Ahrendt S.R."/>
            <person name="Lau R."/>
            <person name="Bowen B.P."/>
            <person name="Lipzen A."/>
            <person name="Sullivan W."/>
            <person name="Andreopoulos W.B."/>
            <person name="Clum A."/>
            <person name="Lindquist E."/>
            <person name="Daum C."/>
            <person name="Northen T.R."/>
            <person name="Ramamoorthy G."/>
            <person name="Schmitz R.J."/>
            <person name="Gryganskyi A."/>
            <person name="Culley D."/>
            <person name="Magnuson J."/>
            <person name="James T.Y."/>
            <person name="O'Malley M.A."/>
            <person name="Stajich J.E."/>
            <person name="Spatafora J.W."/>
            <person name="Visel A."/>
            <person name="Grigoriev I.V."/>
        </authorList>
    </citation>
    <scope>NUCLEOTIDE SEQUENCE [LARGE SCALE GENOMIC DNA]</scope>
    <source>
        <strain evidence="2 3">NRRL Y-17943</strain>
    </source>
</reference>
<feature type="coiled-coil region" evidence="1">
    <location>
        <begin position="304"/>
        <end position="345"/>
    </location>
</feature>
<evidence type="ECO:0000313" key="2">
    <source>
        <dbReference type="EMBL" id="ORX40231.1"/>
    </source>
</evidence>
<dbReference type="STRING" id="4999.A0A1Y1UQB3"/>
<name>A0A1Y1UQB3_9TREE</name>
<evidence type="ECO:0000256" key="1">
    <source>
        <dbReference type="SAM" id="Coils"/>
    </source>
</evidence>
<dbReference type="OrthoDB" id="2562743at2759"/>
<comment type="caution">
    <text evidence="2">The sequence shown here is derived from an EMBL/GenBank/DDBJ whole genome shotgun (WGS) entry which is preliminary data.</text>
</comment>
<keyword evidence="3" id="KW-1185">Reference proteome</keyword>
<dbReference type="PANTHER" id="PTHR21974:SF2">
    <property type="entry name" value="RE15880P"/>
    <property type="match status" value="1"/>
</dbReference>
<sequence length="361" mass="40445">MSQGTLESRISAAAARNDELLSTLSSTDGATTAVRHQTQLIADLEAELAELNRNINTLTKKRESELKDHNKYQHSFFRKHAHTVFGKKEKFIATAEKEEKEYFEALREETLAKEQKDGLIKQIEDLQRVLKEELEPVAKRHEEAQKALDELYDQLFDGPTPSFPEEDALEQKASTTLDAYTGIRDRLLGEDAARQKLDEAGKAMGQALRNIEDALDASTWDTWGGGTWADMMERDSLAQTQGYVSKVHQCVAMAIRTSPEVTPLPNMTITSGHVMSDMVFDSIFTDLAQHDRIENSKVELRRGAVHLEAQIKASQSRVEGLKADLARAGEELGKARKELQECRMRSFQVVLKGGQLPAYTA</sequence>